<sequence length="199" mass="20394">MRFTRSRTSGLVGGLALALVTGLGVAGCGASETGQGADETTSTDPTAAAEALSLHDGWVKATEDDEDMTAVFGTLTNDSDADVVVEGLSSPVAGSGELHEMAAGGDGLNPTMREKEGGIVVPAGGEYTLEPGGDHFMLMDLKEPVLAGQDVTIVVTADDGSTVEFTAVGRSFSGARENYEGDHGDHGGDHEDDHEGDRR</sequence>
<dbReference type="InterPro" id="IPR007410">
    <property type="entry name" value="LpqE-like"/>
</dbReference>
<evidence type="ECO:0000256" key="2">
    <source>
        <dbReference type="SAM" id="SignalP"/>
    </source>
</evidence>
<dbReference type="EMBL" id="JRZE01000003">
    <property type="protein sequence ID" value="KHF44666.1"/>
    <property type="molecule type" value="Genomic_DNA"/>
</dbReference>
<reference evidence="3 4" key="1">
    <citation type="submission" date="2014-10" db="EMBL/GenBank/DDBJ databases">
        <title>Genome sequence of Micropolyspora internatus JCM3315.</title>
        <authorList>
            <person name="Shin S.-K."/>
            <person name="Yi H."/>
        </authorList>
    </citation>
    <scope>NUCLEOTIDE SEQUENCE [LARGE SCALE GENOMIC DNA]</scope>
    <source>
        <strain evidence="3 4">JCM 3315</strain>
    </source>
</reference>
<dbReference type="AlphaFoldDB" id="A0A837DFN2"/>
<feature type="chain" id="PRO_5039057471" description="Copper(I)-binding protein" evidence="2">
    <location>
        <begin position="27"/>
        <end position="199"/>
    </location>
</feature>
<accession>A0A837DFN2</accession>
<dbReference type="PROSITE" id="PS51257">
    <property type="entry name" value="PROKAR_LIPOPROTEIN"/>
    <property type="match status" value="1"/>
</dbReference>
<dbReference type="PANTHER" id="PTHR36302:SF1">
    <property type="entry name" value="COPPER CHAPERONE PCU(A)C"/>
    <property type="match status" value="1"/>
</dbReference>
<organism evidence="3 4">
    <name type="scientific">Saccharomonospora viridis</name>
    <dbReference type="NCBI Taxonomy" id="1852"/>
    <lineage>
        <taxon>Bacteria</taxon>
        <taxon>Bacillati</taxon>
        <taxon>Actinomycetota</taxon>
        <taxon>Actinomycetes</taxon>
        <taxon>Pseudonocardiales</taxon>
        <taxon>Pseudonocardiaceae</taxon>
        <taxon>Saccharomonospora</taxon>
    </lineage>
</organism>
<feature type="compositionally biased region" description="Basic and acidic residues" evidence="1">
    <location>
        <begin position="177"/>
        <end position="199"/>
    </location>
</feature>
<dbReference type="RefSeq" id="WP_037309500.1">
    <property type="nucleotide sequence ID" value="NZ_FOWS01000002.1"/>
</dbReference>
<dbReference type="SUPFAM" id="SSF110087">
    <property type="entry name" value="DR1885-like metal-binding protein"/>
    <property type="match status" value="1"/>
</dbReference>
<gene>
    <name evidence="3" type="ORF">MINT15_15480</name>
</gene>
<evidence type="ECO:0000256" key="1">
    <source>
        <dbReference type="SAM" id="MobiDB-lite"/>
    </source>
</evidence>
<dbReference type="Gene3D" id="2.60.40.1890">
    <property type="entry name" value="PCu(A)C copper chaperone"/>
    <property type="match status" value="1"/>
</dbReference>
<evidence type="ECO:0000313" key="3">
    <source>
        <dbReference type="EMBL" id="KHF44666.1"/>
    </source>
</evidence>
<feature type="region of interest" description="Disordered" evidence="1">
    <location>
        <begin position="168"/>
        <end position="199"/>
    </location>
</feature>
<dbReference type="PANTHER" id="PTHR36302">
    <property type="entry name" value="BLR7088 PROTEIN"/>
    <property type="match status" value="1"/>
</dbReference>
<keyword evidence="2" id="KW-0732">Signal</keyword>
<comment type="caution">
    <text evidence="3">The sequence shown here is derived from an EMBL/GenBank/DDBJ whole genome shotgun (WGS) entry which is preliminary data.</text>
</comment>
<name>A0A837DFN2_9PSEU</name>
<evidence type="ECO:0008006" key="5">
    <source>
        <dbReference type="Google" id="ProtNLM"/>
    </source>
</evidence>
<protein>
    <recommendedName>
        <fullName evidence="5">Copper(I)-binding protein</fullName>
    </recommendedName>
</protein>
<dbReference type="Proteomes" id="UP000030848">
    <property type="component" value="Unassembled WGS sequence"/>
</dbReference>
<dbReference type="Pfam" id="PF04314">
    <property type="entry name" value="PCuAC"/>
    <property type="match status" value="1"/>
</dbReference>
<dbReference type="InterPro" id="IPR058248">
    <property type="entry name" value="Lxx211020-like"/>
</dbReference>
<evidence type="ECO:0000313" key="4">
    <source>
        <dbReference type="Proteomes" id="UP000030848"/>
    </source>
</evidence>
<proteinExistence type="predicted"/>
<dbReference type="InterPro" id="IPR036182">
    <property type="entry name" value="PCuAC_sf"/>
</dbReference>
<dbReference type="OrthoDB" id="9796962at2"/>
<feature type="signal peptide" evidence="2">
    <location>
        <begin position="1"/>
        <end position="26"/>
    </location>
</feature>